<dbReference type="GO" id="GO:0005737">
    <property type="term" value="C:cytoplasm"/>
    <property type="evidence" value="ECO:0007669"/>
    <property type="project" value="TreeGrafter"/>
</dbReference>
<reference evidence="3 4" key="1">
    <citation type="submission" date="2019-08" db="EMBL/GenBank/DDBJ databases">
        <authorList>
            <person name="Alioto T."/>
            <person name="Alioto T."/>
            <person name="Gomez Garrido J."/>
        </authorList>
    </citation>
    <scope>NUCLEOTIDE SEQUENCE [LARGE SCALE GENOMIC DNA]</scope>
</reference>
<name>A0A5E4MY26_9HEMI</name>
<sequence>MNKMKFFNRSVKVKKEKPFDLLPDEMIICLLSFVDVDSLLNCRIVCKRWKSFIDAYVFQEKASRENKFVNNGKGYYSFSQIDSNTVRKLEFPWYVFYAICKYDPFHRNLVRNHCGQDNFKHWAFNDMWWIIEKNPVGADPLPDDPDFDGQTSCFVSTYKLCSKSQTILFKNHGLTNTIMKLLKPDILVSEWYSGRCDCGCKYIFKASVHDRTNMVLELHDYNNILLQWQANKWTKISHIFKNQSNASSISIYHAGVDTQYWRGHYGSKISGTVLKVMLPIQLKGLYGSNFNNRKTLDSKFVFSRNVCSRFLHSSDPSLFTNSLQSECIIIK</sequence>
<evidence type="ECO:0000259" key="2">
    <source>
        <dbReference type="PROSITE" id="PS51114"/>
    </source>
</evidence>
<feature type="domain" description="F-box" evidence="1">
    <location>
        <begin position="16"/>
        <end position="61"/>
    </location>
</feature>
<dbReference type="PROSITE" id="PS50181">
    <property type="entry name" value="FBOX"/>
    <property type="match status" value="1"/>
</dbReference>
<evidence type="ECO:0000313" key="4">
    <source>
        <dbReference type="Proteomes" id="UP000325440"/>
    </source>
</evidence>
<gene>
    <name evidence="3" type="ORF">CINCED_3A025150</name>
</gene>
<dbReference type="InterPro" id="IPR008979">
    <property type="entry name" value="Galactose-bd-like_sf"/>
</dbReference>
<dbReference type="PANTHER" id="PTHR12125">
    <property type="entry name" value="F-BOX ONLY PROTEIN 6-LIKE PROTEIN"/>
    <property type="match status" value="1"/>
</dbReference>
<dbReference type="InterPro" id="IPR001810">
    <property type="entry name" value="F-box_dom"/>
</dbReference>
<dbReference type="GO" id="GO:0061630">
    <property type="term" value="F:ubiquitin protein ligase activity"/>
    <property type="evidence" value="ECO:0007669"/>
    <property type="project" value="TreeGrafter"/>
</dbReference>
<evidence type="ECO:0000313" key="3">
    <source>
        <dbReference type="EMBL" id="VVC37240.1"/>
    </source>
</evidence>
<dbReference type="InterPro" id="IPR007397">
    <property type="entry name" value="F-box-assoc_dom"/>
</dbReference>
<dbReference type="Gene3D" id="1.20.1280.50">
    <property type="match status" value="1"/>
</dbReference>
<dbReference type="EMBL" id="CABPRJ010001444">
    <property type="protein sequence ID" value="VVC37240.1"/>
    <property type="molecule type" value="Genomic_DNA"/>
</dbReference>
<accession>A0A5E4MY26</accession>
<dbReference type="Pfam" id="PF00646">
    <property type="entry name" value="F-box"/>
    <property type="match status" value="1"/>
</dbReference>
<dbReference type="GO" id="GO:0006516">
    <property type="term" value="P:glycoprotein catabolic process"/>
    <property type="evidence" value="ECO:0007669"/>
    <property type="project" value="TreeGrafter"/>
</dbReference>
<dbReference type="InterPro" id="IPR039752">
    <property type="entry name" value="F-box_only"/>
</dbReference>
<dbReference type="OrthoDB" id="1107553at2759"/>
<dbReference type="PROSITE" id="PS51114">
    <property type="entry name" value="FBA"/>
    <property type="match status" value="1"/>
</dbReference>
<dbReference type="Gene3D" id="2.60.120.260">
    <property type="entry name" value="Galactose-binding domain-like"/>
    <property type="match status" value="1"/>
</dbReference>
<organism evidence="3 4">
    <name type="scientific">Cinara cedri</name>
    <dbReference type="NCBI Taxonomy" id="506608"/>
    <lineage>
        <taxon>Eukaryota</taxon>
        <taxon>Metazoa</taxon>
        <taxon>Ecdysozoa</taxon>
        <taxon>Arthropoda</taxon>
        <taxon>Hexapoda</taxon>
        <taxon>Insecta</taxon>
        <taxon>Pterygota</taxon>
        <taxon>Neoptera</taxon>
        <taxon>Paraneoptera</taxon>
        <taxon>Hemiptera</taxon>
        <taxon>Sternorrhyncha</taxon>
        <taxon>Aphidomorpha</taxon>
        <taxon>Aphidoidea</taxon>
        <taxon>Aphididae</taxon>
        <taxon>Lachninae</taxon>
        <taxon>Cinara</taxon>
    </lineage>
</organism>
<dbReference type="Proteomes" id="UP000325440">
    <property type="component" value="Unassembled WGS sequence"/>
</dbReference>
<feature type="domain" description="FBA" evidence="2">
    <location>
        <begin position="96"/>
        <end position="278"/>
    </location>
</feature>
<dbReference type="PANTHER" id="PTHR12125:SF5">
    <property type="entry name" value="F-BOX DOMAIN-CONTAINING PROTEIN"/>
    <property type="match status" value="1"/>
</dbReference>
<keyword evidence="4" id="KW-1185">Reference proteome</keyword>
<dbReference type="AlphaFoldDB" id="A0A5E4MY26"/>
<dbReference type="SMART" id="SM00256">
    <property type="entry name" value="FBOX"/>
    <property type="match status" value="1"/>
</dbReference>
<protein>
    <submittedName>
        <fullName evidence="3">F-box domain,Galactose-binding domain-like,F-box associated (FBA) domain</fullName>
    </submittedName>
</protein>
<dbReference type="GO" id="GO:0031146">
    <property type="term" value="P:SCF-dependent proteasomal ubiquitin-dependent protein catabolic process"/>
    <property type="evidence" value="ECO:0007669"/>
    <property type="project" value="TreeGrafter"/>
</dbReference>
<dbReference type="FunFam" id="2.60.120.260:FF:000012">
    <property type="entry name" value="F-box only protein 2"/>
    <property type="match status" value="1"/>
</dbReference>
<dbReference type="GO" id="GO:0036503">
    <property type="term" value="P:ERAD pathway"/>
    <property type="evidence" value="ECO:0007669"/>
    <property type="project" value="TreeGrafter"/>
</dbReference>
<dbReference type="SUPFAM" id="SSF81383">
    <property type="entry name" value="F-box domain"/>
    <property type="match status" value="1"/>
</dbReference>
<dbReference type="SUPFAM" id="SSF49785">
    <property type="entry name" value="Galactose-binding domain-like"/>
    <property type="match status" value="1"/>
</dbReference>
<dbReference type="SMART" id="SM01198">
    <property type="entry name" value="FBA"/>
    <property type="match status" value="1"/>
</dbReference>
<evidence type="ECO:0000259" key="1">
    <source>
        <dbReference type="PROSITE" id="PS50181"/>
    </source>
</evidence>
<dbReference type="Pfam" id="PF04300">
    <property type="entry name" value="FBA"/>
    <property type="match status" value="1"/>
</dbReference>
<dbReference type="InterPro" id="IPR036047">
    <property type="entry name" value="F-box-like_dom_sf"/>
</dbReference>
<dbReference type="GO" id="GO:0019005">
    <property type="term" value="C:SCF ubiquitin ligase complex"/>
    <property type="evidence" value="ECO:0007669"/>
    <property type="project" value="TreeGrafter"/>
</dbReference>
<proteinExistence type="predicted"/>